<dbReference type="KEGG" id="vg:23681137"/>
<accession>A0A0B4L9A9</accession>
<comment type="similarity">
    <text evidence="3">Belongs to the glycosyl hydrolase 24 family.</text>
</comment>
<proteinExistence type="inferred from homology"/>
<keyword evidence="2 3" id="KW-0081">Bacteriolytic enzyme</keyword>
<gene>
    <name evidence="4" type="ORF">STP4a_120</name>
</gene>
<dbReference type="PANTHER" id="PTHR37406:SF1">
    <property type="entry name" value="T4-TYPE LYSOZYME 1-RELATED"/>
    <property type="match status" value="1"/>
</dbReference>
<evidence type="ECO:0000256" key="2">
    <source>
        <dbReference type="ARBA" id="ARBA00022638"/>
    </source>
</evidence>
<dbReference type="CDD" id="cd00735">
    <property type="entry name" value="T4-like_lys"/>
    <property type="match status" value="1"/>
</dbReference>
<dbReference type="EC" id="3.2.1.17" evidence="3"/>
<evidence type="ECO:0000313" key="5">
    <source>
        <dbReference type="Proteomes" id="UP000032000"/>
    </source>
</evidence>
<reference evidence="4" key="1">
    <citation type="submission" date="2015-06" db="EMBL/GenBank/DDBJ databases">
        <title>Genomic characterization of STP4-a, a novel T4 virulent phage infecting Salmonella.</title>
        <authorList>
            <person name="Li M."/>
            <person name="Wang J."/>
            <person name="Lin H."/>
            <person name="Han F."/>
        </authorList>
    </citation>
    <scope>NUCLEOTIDE SEQUENCE [LARGE SCALE GENOMIC DNA]</scope>
</reference>
<dbReference type="PANTHER" id="PTHR37406">
    <property type="entry name" value="T4-TYPE LYSOZYME 1-RELATED"/>
    <property type="match status" value="1"/>
</dbReference>
<dbReference type="GeneID" id="23681137"/>
<dbReference type="GO" id="GO:0042742">
    <property type="term" value="P:defense response to bacterium"/>
    <property type="evidence" value="ECO:0007669"/>
    <property type="project" value="UniProtKB-KW"/>
</dbReference>
<dbReference type="GO" id="GO:0009253">
    <property type="term" value="P:peptidoglycan catabolic process"/>
    <property type="evidence" value="ECO:0007669"/>
    <property type="project" value="InterPro"/>
</dbReference>
<keyword evidence="3" id="KW-0378">Hydrolase</keyword>
<dbReference type="InterPro" id="IPR023346">
    <property type="entry name" value="Lysozyme-like_dom_sf"/>
</dbReference>
<dbReference type="EMBL" id="KJ000058">
    <property type="protein sequence ID" value="AHJ86974.1"/>
    <property type="molecule type" value="Genomic_DNA"/>
</dbReference>
<dbReference type="InterPro" id="IPR001165">
    <property type="entry name" value="T4-type_lysozyme"/>
</dbReference>
<dbReference type="InterPro" id="IPR002196">
    <property type="entry name" value="Glyco_hydro_24"/>
</dbReference>
<dbReference type="SUPFAM" id="SSF53955">
    <property type="entry name" value="Lysozyme-like"/>
    <property type="match status" value="1"/>
</dbReference>
<sequence>MNIFDMLRIDEGLKLEIYKDTEGFWTVGIGHLLTKNPNKSVAISELDRLVGRNTSGKITQSEAELIFKNDVETAVSGILKNATLKPVYNSFIGDEPRLAALINMVFQMGVAGVAGFKNSMALLKAKDWDRAAVNLAQSKWYRQTTNRARRVIKTFETGTWKAYENI</sequence>
<evidence type="ECO:0000256" key="3">
    <source>
        <dbReference type="RuleBase" id="RU003788"/>
    </source>
</evidence>
<dbReference type="GO" id="GO:0016998">
    <property type="term" value="P:cell wall macromolecule catabolic process"/>
    <property type="evidence" value="ECO:0007669"/>
    <property type="project" value="InterPro"/>
</dbReference>
<dbReference type="Proteomes" id="UP000032000">
    <property type="component" value="Segment"/>
</dbReference>
<dbReference type="SMR" id="A0A0B4L9A9"/>
<dbReference type="InterPro" id="IPR052619">
    <property type="entry name" value="Phage_lysozyme-like"/>
</dbReference>
<dbReference type="GO" id="GO:0031640">
    <property type="term" value="P:killing of cells of another organism"/>
    <property type="evidence" value="ECO:0007669"/>
    <property type="project" value="UniProtKB-KW"/>
</dbReference>
<keyword evidence="3" id="KW-0326">Glycosidase</keyword>
<dbReference type="GO" id="GO:0003796">
    <property type="term" value="F:lysozyme activity"/>
    <property type="evidence" value="ECO:0007669"/>
    <property type="project" value="UniProtKB-EC"/>
</dbReference>
<evidence type="ECO:0000256" key="1">
    <source>
        <dbReference type="ARBA" id="ARBA00022529"/>
    </source>
</evidence>
<comment type="catalytic activity">
    <reaction evidence="3">
        <text>Hydrolysis of (1-&gt;4)-beta-linkages between N-acetylmuramic acid and N-acetyl-D-glucosamine residues in a peptidoglycan and between N-acetyl-D-glucosamine residues in chitodextrins.</text>
        <dbReference type="EC" id="3.2.1.17"/>
    </reaction>
</comment>
<organism evidence="4 5">
    <name type="scientific">Salmonella phage STP4-a</name>
    <dbReference type="NCBI Taxonomy" id="1445860"/>
    <lineage>
        <taxon>Viruses</taxon>
        <taxon>Duplodnaviria</taxon>
        <taxon>Heunggongvirae</taxon>
        <taxon>Uroviricota</taxon>
        <taxon>Caudoviricetes</taxon>
        <taxon>Pantevenvirales</taxon>
        <taxon>Straboviridae</taxon>
        <taxon>Tevenvirinae</taxon>
        <taxon>Gelderlandvirus</taxon>
        <taxon>Gelderlandvirus stp4a</taxon>
    </lineage>
</organism>
<protein>
    <recommendedName>
        <fullName evidence="3">Lysozyme</fullName>
        <ecNumber evidence="3">3.2.1.17</ecNumber>
    </recommendedName>
</protein>
<name>A0A0B4L9A9_9CAUD</name>
<dbReference type="PRINTS" id="PR00684">
    <property type="entry name" value="T4LYSOZYME"/>
</dbReference>
<dbReference type="InterPro" id="IPR023347">
    <property type="entry name" value="Lysozyme_dom_sf"/>
</dbReference>
<keyword evidence="1 3" id="KW-0929">Antimicrobial</keyword>
<dbReference type="RefSeq" id="YP_009126327.1">
    <property type="nucleotide sequence ID" value="NC_026607.2"/>
</dbReference>
<evidence type="ECO:0000313" key="4">
    <source>
        <dbReference type="EMBL" id="AHJ86974.1"/>
    </source>
</evidence>
<dbReference type="Gene3D" id="1.10.530.40">
    <property type="match status" value="1"/>
</dbReference>
<keyword evidence="5" id="KW-1185">Reference proteome</keyword>
<dbReference type="Pfam" id="PF00959">
    <property type="entry name" value="Phage_lysozyme"/>
    <property type="match status" value="1"/>
</dbReference>